<dbReference type="EMBL" id="FNZH01000002">
    <property type="protein sequence ID" value="SEJ16735.1"/>
    <property type="molecule type" value="Genomic_DNA"/>
</dbReference>
<organism evidence="1 2">
    <name type="scientific">Cyclobacterium xiamenense</name>
    <dbReference type="NCBI Taxonomy" id="1297121"/>
    <lineage>
        <taxon>Bacteria</taxon>
        <taxon>Pseudomonadati</taxon>
        <taxon>Bacteroidota</taxon>
        <taxon>Cytophagia</taxon>
        <taxon>Cytophagales</taxon>
        <taxon>Cyclobacteriaceae</taxon>
        <taxon>Cyclobacterium</taxon>
    </lineage>
</organism>
<sequence length="204" mass="24093">MLGVLLGVGLTSFVNWKLKSKEAHLRILEKIFDKRLQAHEEVLEISRLLRTTVSTKSADEGDNVITYPVIISSREEFDQFIRRFYELVNYNTHWLDIEVFRELNFIQDYIANVDILLKESNDDSFKEVALIIKSDIIDLAASLEEITMTFFDKDIYAIKIKTKKQHHKYKRTQTIKRLHSTELFKNWSEIEEKAEHNRADGRRS</sequence>
<dbReference type="Proteomes" id="UP000199403">
    <property type="component" value="Unassembled WGS sequence"/>
</dbReference>
<gene>
    <name evidence="1" type="ORF">SAMN05192553_102728</name>
</gene>
<proteinExistence type="predicted"/>
<evidence type="ECO:0000313" key="1">
    <source>
        <dbReference type="EMBL" id="SEJ16735.1"/>
    </source>
</evidence>
<accession>A0A1H6WWM0</accession>
<keyword evidence="2" id="KW-1185">Reference proteome</keyword>
<reference evidence="2" key="1">
    <citation type="submission" date="2016-10" db="EMBL/GenBank/DDBJ databases">
        <authorList>
            <person name="Varghese N."/>
            <person name="Submissions S."/>
        </authorList>
    </citation>
    <scope>NUCLEOTIDE SEQUENCE [LARGE SCALE GENOMIC DNA]</scope>
    <source>
        <strain evidence="2">IBRC-M 10761</strain>
    </source>
</reference>
<evidence type="ECO:0000313" key="2">
    <source>
        <dbReference type="Proteomes" id="UP000199403"/>
    </source>
</evidence>
<dbReference type="AlphaFoldDB" id="A0A1H6WWM0"/>
<protein>
    <submittedName>
        <fullName evidence="1">Uncharacterized protein</fullName>
    </submittedName>
</protein>
<name>A0A1H6WWM0_9BACT</name>